<reference evidence="1 2" key="1">
    <citation type="journal article" date="2019" name="Nat. Ecol. Evol.">
        <title>Megaphylogeny resolves global patterns of mushroom evolution.</title>
        <authorList>
            <person name="Varga T."/>
            <person name="Krizsan K."/>
            <person name="Foldi C."/>
            <person name="Dima B."/>
            <person name="Sanchez-Garcia M."/>
            <person name="Sanchez-Ramirez S."/>
            <person name="Szollosi G.J."/>
            <person name="Szarkandi J.G."/>
            <person name="Papp V."/>
            <person name="Albert L."/>
            <person name="Andreopoulos W."/>
            <person name="Angelini C."/>
            <person name="Antonin V."/>
            <person name="Barry K.W."/>
            <person name="Bougher N.L."/>
            <person name="Buchanan P."/>
            <person name="Buyck B."/>
            <person name="Bense V."/>
            <person name="Catcheside P."/>
            <person name="Chovatia M."/>
            <person name="Cooper J."/>
            <person name="Damon W."/>
            <person name="Desjardin D."/>
            <person name="Finy P."/>
            <person name="Geml J."/>
            <person name="Haridas S."/>
            <person name="Hughes K."/>
            <person name="Justo A."/>
            <person name="Karasinski D."/>
            <person name="Kautmanova I."/>
            <person name="Kiss B."/>
            <person name="Kocsube S."/>
            <person name="Kotiranta H."/>
            <person name="LaButti K.M."/>
            <person name="Lechner B.E."/>
            <person name="Liimatainen K."/>
            <person name="Lipzen A."/>
            <person name="Lukacs Z."/>
            <person name="Mihaltcheva S."/>
            <person name="Morgado L.N."/>
            <person name="Niskanen T."/>
            <person name="Noordeloos M.E."/>
            <person name="Ohm R.A."/>
            <person name="Ortiz-Santana B."/>
            <person name="Ovrebo C."/>
            <person name="Racz N."/>
            <person name="Riley R."/>
            <person name="Savchenko A."/>
            <person name="Shiryaev A."/>
            <person name="Soop K."/>
            <person name="Spirin V."/>
            <person name="Szebenyi C."/>
            <person name="Tomsovsky M."/>
            <person name="Tulloss R.E."/>
            <person name="Uehling J."/>
            <person name="Grigoriev I.V."/>
            <person name="Vagvolgyi C."/>
            <person name="Papp T."/>
            <person name="Martin F.M."/>
            <person name="Miettinen O."/>
            <person name="Hibbett D.S."/>
            <person name="Nagy L.G."/>
        </authorList>
    </citation>
    <scope>NUCLEOTIDE SEQUENCE [LARGE SCALE GENOMIC DNA]</scope>
    <source>
        <strain evidence="1 2">NL-1719</strain>
    </source>
</reference>
<gene>
    <name evidence="1" type="ORF">BDN72DRAFT_382746</name>
</gene>
<name>A0ACD3AAH1_9AGAR</name>
<protein>
    <submittedName>
        <fullName evidence="1">Uncharacterized protein</fullName>
    </submittedName>
</protein>
<accession>A0ACD3AAH1</accession>
<evidence type="ECO:0000313" key="2">
    <source>
        <dbReference type="Proteomes" id="UP000308600"/>
    </source>
</evidence>
<sequence length="339" mass="37653">MMESYIFDSMIVEYGNLDPTYNVDIYGIDYLSYLDPLLLDSLPSQMTVMEPSTVIQDPEPQTISLSTAFNPDNVAKPDLIFCSSDSVLFYVNTHTISRASPDAFRTIINSQLDTPHATDPAAQLRVVPIPETSNVLNVMLHTLYGTPCAQHSPTFDTLVNAVGNMPRYGISPATHIVRSSHTYSALVSYAPLCALDLYALAAYHRLEDLAVATSSHLLACSLSVITDDVAQKIGSIYLKRLFDLHLGRFNALKRVLLTPPHPHPPSKECTFVDQRNLTRSWALVSAYLAWDARADLSTHSMKLAFKPLIENLACELCQESLDHKLRDAVVQWASVKRTI</sequence>
<proteinExistence type="predicted"/>
<dbReference type="EMBL" id="ML208570">
    <property type="protein sequence ID" value="TFK62619.1"/>
    <property type="molecule type" value="Genomic_DNA"/>
</dbReference>
<dbReference type="Proteomes" id="UP000308600">
    <property type="component" value="Unassembled WGS sequence"/>
</dbReference>
<evidence type="ECO:0000313" key="1">
    <source>
        <dbReference type="EMBL" id="TFK62619.1"/>
    </source>
</evidence>
<keyword evidence="2" id="KW-1185">Reference proteome</keyword>
<organism evidence="1 2">
    <name type="scientific">Pluteus cervinus</name>
    <dbReference type="NCBI Taxonomy" id="181527"/>
    <lineage>
        <taxon>Eukaryota</taxon>
        <taxon>Fungi</taxon>
        <taxon>Dikarya</taxon>
        <taxon>Basidiomycota</taxon>
        <taxon>Agaricomycotina</taxon>
        <taxon>Agaricomycetes</taxon>
        <taxon>Agaricomycetidae</taxon>
        <taxon>Agaricales</taxon>
        <taxon>Pluteineae</taxon>
        <taxon>Pluteaceae</taxon>
        <taxon>Pluteus</taxon>
    </lineage>
</organism>